<evidence type="ECO:0000313" key="3">
    <source>
        <dbReference type="Proteomes" id="UP000000602"/>
    </source>
</evidence>
<dbReference type="STRING" id="177439.DP1902"/>
<evidence type="ECO:0000313" key="2">
    <source>
        <dbReference type="EMBL" id="CAG36631.1"/>
    </source>
</evidence>
<accession>Q6ALZ4</accession>
<keyword evidence="1" id="KW-1133">Transmembrane helix</keyword>
<sequence length="178" mass="20059">MDRGDLHKRIDLELNAGTAREDIFKKLCSRAAVGQEKKIALAIVCIPEAQLRKAFAKRNLVLCLLLIFNGLLSLLIEFPLDPQRHIFLSWVKIIMPFILAAFCYSFYGAAYRFMALCSLLELFEIGGTAFNLPLTDLAGLKLLVILTVMVLSWHIARKVFPHLGVLGLRKDQNGNYLL</sequence>
<dbReference type="KEGG" id="dps:DP1902"/>
<dbReference type="EMBL" id="CR522870">
    <property type="protein sequence ID" value="CAG36631.1"/>
    <property type="molecule type" value="Genomic_DNA"/>
</dbReference>
<feature type="transmembrane region" description="Helical" evidence="1">
    <location>
        <begin position="138"/>
        <end position="156"/>
    </location>
</feature>
<dbReference type="AlphaFoldDB" id="Q6ALZ4"/>
<feature type="transmembrane region" description="Helical" evidence="1">
    <location>
        <begin position="60"/>
        <end position="80"/>
    </location>
</feature>
<keyword evidence="1" id="KW-0812">Transmembrane</keyword>
<reference evidence="3" key="1">
    <citation type="journal article" date="2004" name="Environ. Microbiol.">
        <title>The genome of Desulfotalea psychrophila, a sulfate-reducing bacterium from permanently cold Arctic sediments.</title>
        <authorList>
            <person name="Rabus R."/>
            <person name="Ruepp A."/>
            <person name="Frickey T."/>
            <person name="Rattei T."/>
            <person name="Fartmann B."/>
            <person name="Stark M."/>
            <person name="Bauer M."/>
            <person name="Zibat A."/>
            <person name="Lombardot T."/>
            <person name="Becker I."/>
            <person name="Amann J."/>
            <person name="Gellner K."/>
            <person name="Teeling H."/>
            <person name="Leuschner W.D."/>
            <person name="Gloeckner F.-O."/>
            <person name="Lupas A.N."/>
            <person name="Amann R."/>
            <person name="Klenk H.-P."/>
        </authorList>
    </citation>
    <scope>NUCLEOTIDE SEQUENCE [LARGE SCALE GENOMIC DNA]</scope>
    <source>
        <strain evidence="3">DSM 12343 / LSv54</strain>
    </source>
</reference>
<name>Q6ALZ4_DESPS</name>
<dbReference type="HOGENOM" id="CLU_1508292_0_0_7"/>
<dbReference type="RefSeq" id="WP_011189143.1">
    <property type="nucleotide sequence ID" value="NC_006138.1"/>
</dbReference>
<organism evidence="2 3">
    <name type="scientific">Desulfotalea psychrophila (strain LSv54 / DSM 12343)</name>
    <dbReference type="NCBI Taxonomy" id="177439"/>
    <lineage>
        <taxon>Bacteria</taxon>
        <taxon>Pseudomonadati</taxon>
        <taxon>Thermodesulfobacteriota</taxon>
        <taxon>Desulfobulbia</taxon>
        <taxon>Desulfobulbales</taxon>
        <taxon>Desulfocapsaceae</taxon>
        <taxon>Desulfotalea</taxon>
    </lineage>
</organism>
<gene>
    <name evidence="2" type="ordered locus">DP1902</name>
</gene>
<evidence type="ECO:0000256" key="1">
    <source>
        <dbReference type="SAM" id="Phobius"/>
    </source>
</evidence>
<keyword evidence="3" id="KW-1185">Reference proteome</keyword>
<keyword evidence="1" id="KW-0472">Membrane</keyword>
<proteinExistence type="predicted"/>
<dbReference type="Proteomes" id="UP000000602">
    <property type="component" value="Chromosome"/>
</dbReference>
<dbReference type="OrthoDB" id="6871677at2"/>
<feature type="transmembrane region" description="Helical" evidence="1">
    <location>
        <begin position="86"/>
        <end position="106"/>
    </location>
</feature>
<protein>
    <submittedName>
        <fullName evidence="2">Uncharacterized protein</fullName>
    </submittedName>
</protein>